<dbReference type="InterPro" id="IPR000276">
    <property type="entry name" value="GPCR_Rhodpsn"/>
</dbReference>
<evidence type="ECO:0000256" key="10">
    <source>
        <dbReference type="SAM" id="MobiDB-lite"/>
    </source>
</evidence>
<dbReference type="SMART" id="SM01381">
    <property type="entry name" value="7TM_GPCR_Srsx"/>
    <property type="match status" value="1"/>
</dbReference>
<organism evidence="13 14">
    <name type="scientific">Desmophyllum pertusum</name>
    <dbReference type="NCBI Taxonomy" id="174260"/>
    <lineage>
        <taxon>Eukaryota</taxon>
        <taxon>Metazoa</taxon>
        <taxon>Cnidaria</taxon>
        <taxon>Anthozoa</taxon>
        <taxon>Hexacorallia</taxon>
        <taxon>Scleractinia</taxon>
        <taxon>Caryophylliina</taxon>
        <taxon>Caryophylliidae</taxon>
        <taxon>Desmophyllum</taxon>
    </lineage>
</organism>
<feature type="transmembrane region" description="Helical" evidence="11">
    <location>
        <begin position="270"/>
        <end position="291"/>
    </location>
</feature>
<accession>A0A9W9Z675</accession>
<evidence type="ECO:0000256" key="4">
    <source>
        <dbReference type="ARBA" id="ARBA00022989"/>
    </source>
</evidence>
<keyword evidence="3 11" id="KW-0812">Transmembrane</keyword>
<evidence type="ECO:0000256" key="5">
    <source>
        <dbReference type="ARBA" id="ARBA00023040"/>
    </source>
</evidence>
<sequence>MPLECNQLNKRRRSNLHELIMDVNSCQTRNTTLRPWPVNSSAKEKHGREMTTNLSHSTGTEEPQQLAKQELYQVVITCTLIAILIILTLFGNILVMVAFYLCKELRTITNYFLVSLSLADLLTALLAMPIFMASRITADGSLFPGGVVFYDVWRSMDIICGTASIWNLCLVSVDRVLAVASPLKHLVILTPARAKAVIVLVWAASLGLSGILHMTWGYKGIFITIISFFLPLIIIIFSYAKIYQVTTRSCVLRRSGGTQLKRDIRSAKQMVVVISMFILCWVGFFVLTLILSTKRSMSSTINPAVLDFLKALTYLNSCINPLLFTMVSRRFKKAITDILQCQRPNLSPARLGYFRARRNNNGSFLVTSFSRKTSSVRQPLDPKREHLQRANSYIFRERNLLVNSEI</sequence>
<dbReference type="Proteomes" id="UP001163046">
    <property type="component" value="Unassembled WGS sequence"/>
</dbReference>
<evidence type="ECO:0000256" key="11">
    <source>
        <dbReference type="SAM" id="Phobius"/>
    </source>
</evidence>
<dbReference type="PANTHER" id="PTHR24248:SF199">
    <property type="entry name" value="IP13425P-RELATED"/>
    <property type="match status" value="1"/>
</dbReference>
<comment type="caution">
    <text evidence="13">The sequence shown here is derived from an EMBL/GenBank/DDBJ whole genome shotgun (WGS) entry which is preliminary data.</text>
</comment>
<keyword evidence="6 11" id="KW-0472">Membrane</keyword>
<evidence type="ECO:0000256" key="8">
    <source>
        <dbReference type="ARBA" id="ARBA00023170"/>
    </source>
</evidence>
<proteinExistence type="predicted"/>
<comment type="subcellular location">
    <subcellularLocation>
        <location evidence="1">Cell membrane</location>
        <topology evidence="1">Multi-pass membrane protein</topology>
    </subcellularLocation>
</comment>
<evidence type="ECO:0000256" key="6">
    <source>
        <dbReference type="ARBA" id="ARBA00023136"/>
    </source>
</evidence>
<evidence type="ECO:0000259" key="12">
    <source>
        <dbReference type="PROSITE" id="PS50262"/>
    </source>
</evidence>
<dbReference type="PRINTS" id="PR00237">
    <property type="entry name" value="GPCRRHODOPSN"/>
</dbReference>
<dbReference type="GO" id="GO:0004930">
    <property type="term" value="F:G protein-coupled receptor activity"/>
    <property type="evidence" value="ECO:0007669"/>
    <property type="project" value="UniProtKB-KW"/>
</dbReference>
<keyword evidence="2" id="KW-1003">Cell membrane</keyword>
<keyword evidence="5" id="KW-0297">G-protein coupled receptor</keyword>
<dbReference type="Pfam" id="PF00001">
    <property type="entry name" value="7tm_1"/>
    <property type="match status" value="2"/>
</dbReference>
<dbReference type="GO" id="GO:0005886">
    <property type="term" value="C:plasma membrane"/>
    <property type="evidence" value="ECO:0007669"/>
    <property type="project" value="UniProtKB-SubCell"/>
</dbReference>
<dbReference type="PROSITE" id="PS50262">
    <property type="entry name" value="G_PROTEIN_RECEP_F1_2"/>
    <property type="match status" value="1"/>
</dbReference>
<reference evidence="13" key="1">
    <citation type="submission" date="2023-01" db="EMBL/GenBank/DDBJ databases">
        <title>Genome assembly of the deep-sea coral Lophelia pertusa.</title>
        <authorList>
            <person name="Herrera S."/>
            <person name="Cordes E."/>
        </authorList>
    </citation>
    <scope>NUCLEOTIDE SEQUENCE</scope>
    <source>
        <strain evidence="13">USNM1676648</strain>
        <tissue evidence="13">Polyp</tissue>
    </source>
</reference>
<evidence type="ECO:0000256" key="1">
    <source>
        <dbReference type="ARBA" id="ARBA00004651"/>
    </source>
</evidence>
<keyword evidence="8" id="KW-0675">Receptor</keyword>
<evidence type="ECO:0000256" key="2">
    <source>
        <dbReference type="ARBA" id="ARBA00022475"/>
    </source>
</evidence>
<dbReference type="SUPFAM" id="SSF81321">
    <property type="entry name" value="Family A G protein-coupled receptor-like"/>
    <property type="match status" value="1"/>
</dbReference>
<evidence type="ECO:0000256" key="3">
    <source>
        <dbReference type="ARBA" id="ARBA00022692"/>
    </source>
</evidence>
<dbReference type="EMBL" id="MU826829">
    <property type="protein sequence ID" value="KAJ7374109.1"/>
    <property type="molecule type" value="Genomic_DNA"/>
</dbReference>
<evidence type="ECO:0000256" key="7">
    <source>
        <dbReference type="ARBA" id="ARBA00023157"/>
    </source>
</evidence>
<dbReference type="PANTHER" id="PTHR24248">
    <property type="entry name" value="ADRENERGIC RECEPTOR-RELATED G-PROTEIN COUPLED RECEPTOR"/>
    <property type="match status" value="1"/>
</dbReference>
<feature type="transmembrane region" description="Helical" evidence="11">
    <location>
        <begin position="111"/>
        <end position="132"/>
    </location>
</feature>
<evidence type="ECO:0000256" key="9">
    <source>
        <dbReference type="ARBA" id="ARBA00023224"/>
    </source>
</evidence>
<evidence type="ECO:0000313" key="14">
    <source>
        <dbReference type="Proteomes" id="UP001163046"/>
    </source>
</evidence>
<dbReference type="InterPro" id="IPR017452">
    <property type="entry name" value="GPCR_Rhodpsn_7TM"/>
</dbReference>
<dbReference type="AlphaFoldDB" id="A0A9W9Z675"/>
<feature type="compositionally biased region" description="Polar residues" evidence="10">
    <location>
        <begin position="50"/>
        <end position="61"/>
    </location>
</feature>
<feature type="region of interest" description="Disordered" evidence="10">
    <location>
        <begin position="36"/>
        <end position="61"/>
    </location>
</feature>
<dbReference type="CDD" id="cd14967">
    <property type="entry name" value="7tmA_amine_R-like"/>
    <property type="match status" value="1"/>
</dbReference>
<name>A0A9W9Z675_9CNID</name>
<feature type="transmembrane region" description="Helical" evidence="11">
    <location>
        <begin position="194"/>
        <end position="214"/>
    </location>
</feature>
<protein>
    <recommendedName>
        <fullName evidence="12">G-protein coupled receptors family 1 profile domain-containing protein</fullName>
    </recommendedName>
</protein>
<feature type="transmembrane region" description="Helical" evidence="11">
    <location>
        <begin position="71"/>
        <end position="99"/>
    </location>
</feature>
<evidence type="ECO:0000313" key="13">
    <source>
        <dbReference type="EMBL" id="KAJ7374109.1"/>
    </source>
</evidence>
<gene>
    <name evidence="13" type="ORF">OS493_009445</name>
</gene>
<dbReference type="OrthoDB" id="5983033at2759"/>
<keyword evidence="7" id="KW-1015">Disulfide bond</keyword>
<keyword evidence="4 11" id="KW-1133">Transmembrane helix</keyword>
<keyword evidence="14" id="KW-1185">Reference proteome</keyword>
<feature type="transmembrane region" description="Helical" evidence="11">
    <location>
        <begin position="220"/>
        <end position="240"/>
    </location>
</feature>
<feature type="domain" description="G-protein coupled receptors family 1 profile" evidence="12">
    <location>
        <begin position="91"/>
        <end position="324"/>
    </location>
</feature>
<keyword evidence="9" id="KW-0807">Transducer</keyword>
<dbReference type="Gene3D" id="1.20.1070.10">
    <property type="entry name" value="Rhodopsin 7-helix transmembrane proteins"/>
    <property type="match status" value="1"/>
</dbReference>
<feature type="transmembrane region" description="Helical" evidence="11">
    <location>
        <begin position="311"/>
        <end position="328"/>
    </location>
</feature>